<keyword evidence="2" id="KW-1185">Reference proteome</keyword>
<dbReference type="EMBL" id="JAHZSS010000031">
    <property type="protein sequence ID" value="MBW8192861.1"/>
    <property type="molecule type" value="Genomic_DNA"/>
</dbReference>
<evidence type="ECO:0000313" key="1">
    <source>
        <dbReference type="EMBL" id="MBW8192861.1"/>
    </source>
</evidence>
<dbReference type="RefSeq" id="WP_220105482.1">
    <property type="nucleotide sequence ID" value="NZ_JAHZSS010000031.1"/>
</dbReference>
<gene>
    <name evidence="1" type="ORF">K0504_17625</name>
</gene>
<name>A0ABS7EKI2_9GAMM</name>
<reference evidence="1" key="1">
    <citation type="submission" date="2021-07" db="EMBL/GenBank/DDBJ databases">
        <title>Neiella marina sp. nov., isolated from the intestinal content of sea cucumber Apostichopus japonicus.</title>
        <authorList>
            <person name="Bai X."/>
        </authorList>
    </citation>
    <scope>NUCLEOTIDE SEQUENCE</scope>
    <source>
        <strain evidence="1">126</strain>
    </source>
</reference>
<sequence length="235" mass="26358">MYILGLIIKVFLLTAVLTSCAPVPRDFHKPIYEGGTLISQGCGSSGPLDTMVIQLTDGVEVTVRASSSDSDYEFVNFYVKTNITAPDGVIFQLENDLIVIEDNLTNKSWKLGIKYLSTYNENYLGLEDSIIESVYPKLSQKVQAEIKESHQEMGLIKVTPLSEIIGITNSYDIAFGRKRYFNTGMWFSTINREMESQLEDFSVYLPSIIVNGNKVDLGEIKFIHVKYIGIDPLNC</sequence>
<proteinExistence type="predicted"/>
<dbReference type="Proteomes" id="UP001166251">
    <property type="component" value="Unassembled WGS sequence"/>
</dbReference>
<evidence type="ECO:0000313" key="2">
    <source>
        <dbReference type="Proteomes" id="UP001166251"/>
    </source>
</evidence>
<comment type="caution">
    <text evidence="1">The sequence shown here is derived from an EMBL/GenBank/DDBJ whole genome shotgun (WGS) entry which is preliminary data.</text>
</comment>
<organism evidence="1 2">
    <name type="scientific">Neiella holothuriorum</name>
    <dbReference type="NCBI Taxonomy" id="2870530"/>
    <lineage>
        <taxon>Bacteria</taxon>
        <taxon>Pseudomonadati</taxon>
        <taxon>Pseudomonadota</taxon>
        <taxon>Gammaproteobacteria</taxon>
        <taxon>Alteromonadales</taxon>
        <taxon>Echinimonadaceae</taxon>
        <taxon>Neiella</taxon>
    </lineage>
</organism>
<protein>
    <submittedName>
        <fullName evidence="1">Uncharacterized protein</fullName>
    </submittedName>
</protein>
<accession>A0ABS7EKI2</accession>